<gene>
    <name evidence="2" type="ORF">L3V18_02135</name>
</gene>
<organism evidence="2 3">
    <name type="scientific">Marilutibacter chinensis</name>
    <dbReference type="NCBI Taxonomy" id="2912247"/>
    <lineage>
        <taxon>Bacteria</taxon>
        <taxon>Pseudomonadati</taxon>
        <taxon>Pseudomonadota</taxon>
        <taxon>Gammaproteobacteria</taxon>
        <taxon>Lysobacterales</taxon>
        <taxon>Lysobacteraceae</taxon>
        <taxon>Marilutibacter</taxon>
    </lineage>
</organism>
<dbReference type="RefSeq" id="WP_237052951.1">
    <property type="nucleotide sequence ID" value="NZ_JAKJPO010000001.1"/>
</dbReference>
<evidence type="ECO:0000313" key="2">
    <source>
        <dbReference type="EMBL" id="MCF7220589.1"/>
    </source>
</evidence>
<feature type="chain" id="PRO_5046152600" description="Toxin CptA" evidence="1">
    <location>
        <begin position="25"/>
        <end position="125"/>
    </location>
</feature>
<reference evidence="2" key="1">
    <citation type="submission" date="2022-01" db="EMBL/GenBank/DDBJ databases">
        <title>Lysobacter chinensis sp. nov., a bacterium isolated from cow dung compost.</title>
        <authorList>
            <person name="Liu Y."/>
        </authorList>
    </citation>
    <scope>NUCLEOTIDE SEQUENCE</scope>
    <source>
        <strain evidence="2">TLK-CK17</strain>
    </source>
</reference>
<evidence type="ECO:0000256" key="1">
    <source>
        <dbReference type="SAM" id="SignalP"/>
    </source>
</evidence>
<dbReference type="EMBL" id="JAKJPO010000001">
    <property type="protein sequence ID" value="MCF7220589.1"/>
    <property type="molecule type" value="Genomic_DNA"/>
</dbReference>
<sequence length="125" mass="13836">MIAILLLGLLAAMGCLLSDLPATAAWPAALVAVAWSLRSVRREAGHPRFDLVVTAEGGIRIDGRAVEDLRIDWRGPLGFMAWRTVGGRLRRRLWLPDTLPAPARRELRLALMRGRPDRHADSVAR</sequence>
<evidence type="ECO:0000313" key="3">
    <source>
        <dbReference type="Proteomes" id="UP001430796"/>
    </source>
</evidence>
<protein>
    <recommendedName>
        <fullName evidence="4">Toxin CptA</fullName>
    </recommendedName>
</protein>
<reference evidence="2" key="2">
    <citation type="submission" date="2022-01" db="EMBL/GenBank/DDBJ databases">
        <authorList>
            <person name="Zhou L.Y."/>
        </authorList>
    </citation>
    <scope>NUCLEOTIDE SEQUENCE</scope>
    <source>
        <strain evidence="2">TLK-CK17</strain>
    </source>
</reference>
<name>A0ABS9HNL9_9GAMM</name>
<accession>A0ABS9HNL9</accession>
<proteinExistence type="predicted"/>
<keyword evidence="3" id="KW-1185">Reference proteome</keyword>
<comment type="caution">
    <text evidence="2">The sequence shown here is derived from an EMBL/GenBank/DDBJ whole genome shotgun (WGS) entry which is preliminary data.</text>
</comment>
<dbReference type="Proteomes" id="UP001430796">
    <property type="component" value="Unassembled WGS sequence"/>
</dbReference>
<evidence type="ECO:0008006" key="4">
    <source>
        <dbReference type="Google" id="ProtNLM"/>
    </source>
</evidence>
<feature type="signal peptide" evidence="1">
    <location>
        <begin position="1"/>
        <end position="24"/>
    </location>
</feature>
<keyword evidence="1" id="KW-0732">Signal</keyword>